<dbReference type="PANTHER" id="PTHR24304">
    <property type="entry name" value="CYTOCHROME P450 FAMILY 7"/>
    <property type="match status" value="1"/>
</dbReference>
<evidence type="ECO:0000256" key="5">
    <source>
        <dbReference type="ARBA" id="ARBA00023004"/>
    </source>
</evidence>
<keyword evidence="7" id="KW-1133">Transmembrane helix</keyword>
<dbReference type="EMBL" id="MU004246">
    <property type="protein sequence ID" value="KAF2663310.1"/>
    <property type="molecule type" value="Genomic_DNA"/>
</dbReference>
<keyword evidence="4 6" id="KW-0479">Metal-binding</keyword>
<dbReference type="Proteomes" id="UP000799302">
    <property type="component" value="Unassembled WGS sequence"/>
</dbReference>
<dbReference type="GO" id="GO:0004497">
    <property type="term" value="F:monooxygenase activity"/>
    <property type="evidence" value="ECO:0007669"/>
    <property type="project" value="InterPro"/>
</dbReference>
<keyword evidence="9" id="KW-1185">Reference proteome</keyword>
<evidence type="ECO:0000256" key="7">
    <source>
        <dbReference type="SAM" id="Phobius"/>
    </source>
</evidence>
<dbReference type="GO" id="GO:0016705">
    <property type="term" value="F:oxidoreductase activity, acting on paired donors, with incorporation or reduction of molecular oxygen"/>
    <property type="evidence" value="ECO:0007669"/>
    <property type="project" value="InterPro"/>
</dbReference>
<dbReference type="CDD" id="cd00302">
    <property type="entry name" value="cytochrome_P450"/>
    <property type="match status" value="1"/>
</dbReference>
<dbReference type="InterPro" id="IPR036396">
    <property type="entry name" value="Cyt_P450_sf"/>
</dbReference>
<feature type="transmembrane region" description="Helical" evidence="7">
    <location>
        <begin position="12"/>
        <end position="33"/>
    </location>
</feature>
<dbReference type="GO" id="GO:0005506">
    <property type="term" value="F:iron ion binding"/>
    <property type="evidence" value="ECO:0007669"/>
    <property type="project" value="InterPro"/>
</dbReference>
<dbReference type="InterPro" id="IPR002403">
    <property type="entry name" value="Cyt_P450_E_grp-IV"/>
</dbReference>
<evidence type="ECO:0000256" key="4">
    <source>
        <dbReference type="ARBA" id="ARBA00022723"/>
    </source>
</evidence>
<gene>
    <name evidence="8" type="ORF">BT63DRAFT_430497</name>
</gene>
<sequence length="505" mass="57570">MTLLDVIKADVGLSPIHLATIVVFCLAILYIGLVRRPAFPARSPKIIRGNWPIVGSLGFWRKRYDWWIEAGEQAETKNFSFHVGKHRLVGTFSEEGRKTFFNHRQLGFTEGYAVLFGQSPSYDETGSDEELHLTNDHFHRRIAALLKTEKLVKVLPTLIADVSSGLQELAVTSPDETDPFDSIYKLVYRLTLRIVGATEIAESPHLSDQTLHLFGQIEQTARPYQIIWPWLPSPALFTRYWAGAKMYMIFSKILNARKKTEQKLDDPLQFLVNQGDDIRQIISFIVGALFAGQLNSGYNAAWILCYLATYPRWLNQVRKEVSVVADKHIPGSDTLVQKLSKLPLEVWEHGFPTIELCLRESIRLQLHGSGFRKNISGKDVIIDDEVVPPGGFLVYHFGHHLRNQEIYQDPEKWEPERYLPDRAEDKKSPNAYVGWGTGRHPCLGMRFAKLEQNIIAAFFCAIFDFELFDSTGAKMVNPPEPQVNAWSACGPEMSVKLRYKPRNKE</sequence>
<keyword evidence="5 6" id="KW-0408">Iron</keyword>
<dbReference type="SUPFAM" id="SSF48264">
    <property type="entry name" value="Cytochrome P450"/>
    <property type="match status" value="1"/>
</dbReference>
<accession>A0A6A6TU82</accession>
<name>A0A6A6TU82_9PEZI</name>
<reference evidence="8" key="1">
    <citation type="journal article" date="2020" name="Stud. Mycol.">
        <title>101 Dothideomycetes genomes: a test case for predicting lifestyles and emergence of pathogens.</title>
        <authorList>
            <person name="Haridas S."/>
            <person name="Albert R."/>
            <person name="Binder M."/>
            <person name="Bloem J."/>
            <person name="Labutti K."/>
            <person name="Salamov A."/>
            <person name="Andreopoulos B."/>
            <person name="Baker S."/>
            <person name="Barry K."/>
            <person name="Bills G."/>
            <person name="Bluhm B."/>
            <person name="Cannon C."/>
            <person name="Castanera R."/>
            <person name="Culley D."/>
            <person name="Daum C."/>
            <person name="Ezra D."/>
            <person name="Gonzalez J."/>
            <person name="Henrissat B."/>
            <person name="Kuo A."/>
            <person name="Liang C."/>
            <person name="Lipzen A."/>
            <person name="Lutzoni F."/>
            <person name="Magnuson J."/>
            <person name="Mondo S."/>
            <person name="Nolan M."/>
            <person name="Ohm R."/>
            <person name="Pangilinan J."/>
            <person name="Park H.-J."/>
            <person name="Ramirez L."/>
            <person name="Alfaro M."/>
            <person name="Sun H."/>
            <person name="Tritt A."/>
            <person name="Yoshinaga Y."/>
            <person name="Zwiers L.-H."/>
            <person name="Turgeon B."/>
            <person name="Goodwin S."/>
            <person name="Spatafora J."/>
            <person name="Crous P."/>
            <person name="Grigoriev I."/>
        </authorList>
    </citation>
    <scope>NUCLEOTIDE SEQUENCE</scope>
    <source>
        <strain evidence="8">CBS 115976</strain>
    </source>
</reference>
<evidence type="ECO:0000256" key="6">
    <source>
        <dbReference type="PIRSR" id="PIRSR602403-1"/>
    </source>
</evidence>
<dbReference type="PRINTS" id="PR00465">
    <property type="entry name" value="EP450IV"/>
</dbReference>
<dbReference type="AlphaFoldDB" id="A0A6A6TU82"/>
<feature type="binding site" description="axial binding residue" evidence="6">
    <location>
        <position position="442"/>
    </location>
    <ligand>
        <name>heme</name>
        <dbReference type="ChEBI" id="CHEBI:30413"/>
    </ligand>
    <ligandPart>
        <name>Fe</name>
        <dbReference type="ChEBI" id="CHEBI:18248"/>
    </ligandPart>
</feature>
<organism evidence="8 9">
    <name type="scientific">Microthyrium microscopicum</name>
    <dbReference type="NCBI Taxonomy" id="703497"/>
    <lineage>
        <taxon>Eukaryota</taxon>
        <taxon>Fungi</taxon>
        <taxon>Dikarya</taxon>
        <taxon>Ascomycota</taxon>
        <taxon>Pezizomycotina</taxon>
        <taxon>Dothideomycetes</taxon>
        <taxon>Dothideomycetes incertae sedis</taxon>
        <taxon>Microthyriales</taxon>
        <taxon>Microthyriaceae</taxon>
        <taxon>Microthyrium</taxon>
    </lineage>
</organism>
<evidence type="ECO:0000313" key="8">
    <source>
        <dbReference type="EMBL" id="KAF2663310.1"/>
    </source>
</evidence>
<evidence type="ECO:0000256" key="1">
    <source>
        <dbReference type="ARBA" id="ARBA00001971"/>
    </source>
</evidence>
<dbReference type="InterPro" id="IPR001128">
    <property type="entry name" value="Cyt_P450"/>
</dbReference>
<evidence type="ECO:0000256" key="2">
    <source>
        <dbReference type="ARBA" id="ARBA00010617"/>
    </source>
</evidence>
<keyword evidence="3 6" id="KW-0349">Heme</keyword>
<comment type="similarity">
    <text evidence="2">Belongs to the cytochrome P450 family.</text>
</comment>
<dbReference type="InterPro" id="IPR050529">
    <property type="entry name" value="CYP450_sterol_14alpha_dmase"/>
</dbReference>
<keyword evidence="7" id="KW-0812">Transmembrane</keyword>
<keyword evidence="7" id="KW-0472">Membrane</keyword>
<proteinExistence type="inferred from homology"/>
<protein>
    <submittedName>
        <fullName evidence="8">Cytochrome P450</fullName>
    </submittedName>
</protein>
<dbReference type="PANTHER" id="PTHR24304:SF2">
    <property type="entry name" value="24-HYDROXYCHOLESTEROL 7-ALPHA-HYDROXYLASE"/>
    <property type="match status" value="1"/>
</dbReference>
<dbReference type="Pfam" id="PF00067">
    <property type="entry name" value="p450"/>
    <property type="match status" value="1"/>
</dbReference>
<evidence type="ECO:0000256" key="3">
    <source>
        <dbReference type="ARBA" id="ARBA00022617"/>
    </source>
</evidence>
<comment type="cofactor">
    <cofactor evidence="1 6">
        <name>heme</name>
        <dbReference type="ChEBI" id="CHEBI:30413"/>
    </cofactor>
</comment>
<evidence type="ECO:0000313" key="9">
    <source>
        <dbReference type="Proteomes" id="UP000799302"/>
    </source>
</evidence>
<dbReference type="Gene3D" id="1.10.630.10">
    <property type="entry name" value="Cytochrome P450"/>
    <property type="match status" value="1"/>
</dbReference>
<dbReference type="OrthoDB" id="1055148at2759"/>
<dbReference type="GO" id="GO:0020037">
    <property type="term" value="F:heme binding"/>
    <property type="evidence" value="ECO:0007669"/>
    <property type="project" value="InterPro"/>
</dbReference>